<accession>A0ABQ2BP67</accession>
<organism evidence="1 2">
    <name type="scientific">Pedobacter mendelii</name>
    <dbReference type="NCBI Taxonomy" id="1908240"/>
    <lineage>
        <taxon>Bacteria</taxon>
        <taxon>Pseudomonadati</taxon>
        <taxon>Bacteroidota</taxon>
        <taxon>Sphingobacteriia</taxon>
        <taxon>Sphingobacteriales</taxon>
        <taxon>Sphingobacteriaceae</taxon>
        <taxon>Pedobacter</taxon>
    </lineage>
</organism>
<sequence>MQNFLSTIPEYVKTGFNLESKARMMTSHNAAQSYNMRHTLNADNTIDYSKIVLTYGSLPGAAHPQHFIDEAGLHFTWLEQHLSPYERQSDQVMILVYDAKNSIPDCLFSGSRRSIGKETIPVTRLTKGNDYHSWISFIADECMSILMSSYIGCITYE</sequence>
<reference evidence="2" key="1">
    <citation type="journal article" date="2019" name="Int. J. Syst. Evol. Microbiol.">
        <title>The Global Catalogue of Microorganisms (GCM) 10K type strain sequencing project: providing services to taxonomists for standard genome sequencing and annotation.</title>
        <authorList>
            <consortium name="The Broad Institute Genomics Platform"/>
            <consortium name="The Broad Institute Genome Sequencing Center for Infectious Disease"/>
            <person name="Wu L."/>
            <person name="Ma J."/>
        </authorList>
    </citation>
    <scope>NUCLEOTIDE SEQUENCE [LARGE SCALE GENOMIC DNA]</scope>
    <source>
        <strain evidence="2">CCM 8939</strain>
    </source>
</reference>
<dbReference type="Pfam" id="PF19781">
    <property type="entry name" value="DUF6266"/>
    <property type="match status" value="1"/>
</dbReference>
<dbReference type="Proteomes" id="UP000645390">
    <property type="component" value="Unassembled WGS sequence"/>
</dbReference>
<evidence type="ECO:0000313" key="1">
    <source>
        <dbReference type="EMBL" id="GGI28187.1"/>
    </source>
</evidence>
<dbReference type="RefSeq" id="WP_188416217.1">
    <property type="nucleotide sequence ID" value="NZ_BMDJ01000010.1"/>
</dbReference>
<protein>
    <submittedName>
        <fullName evidence="1">Uncharacterized protein</fullName>
    </submittedName>
</protein>
<evidence type="ECO:0000313" key="2">
    <source>
        <dbReference type="Proteomes" id="UP000645390"/>
    </source>
</evidence>
<proteinExistence type="predicted"/>
<comment type="caution">
    <text evidence="1">The sequence shown here is derived from an EMBL/GenBank/DDBJ whole genome shotgun (WGS) entry which is preliminary data.</text>
</comment>
<gene>
    <name evidence="1" type="ORF">GCM10008119_31390</name>
</gene>
<name>A0ABQ2BP67_9SPHI</name>
<dbReference type="EMBL" id="BMDJ01000010">
    <property type="protein sequence ID" value="GGI28187.1"/>
    <property type="molecule type" value="Genomic_DNA"/>
</dbReference>
<keyword evidence="2" id="KW-1185">Reference proteome</keyword>
<dbReference type="InterPro" id="IPR046233">
    <property type="entry name" value="DUF6266"/>
</dbReference>